<evidence type="ECO:0000256" key="2">
    <source>
        <dbReference type="SAM" id="SignalP"/>
    </source>
</evidence>
<name>A0A1B6KHL4_9HEMI</name>
<feature type="compositionally biased region" description="Polar residues" evidence="1">
    <location>
        <begin position="30"/>
        <end position="39"/>
    </location>
</feature>
<feature type="chain" id="PRO_5008586578" evidence="2">
    <location>
        <begin position="25"/>
        <end position="275"/>
    </location>
</feature>
<dbReference type="AlphaFoldDB" id="A0A1B6KHL4"/>
<accession>A0A1B6KHL4</accession>
<feature type="region of interest" description="Disordered" evidence="1">
    <location>
        <begin position="30"/>
        <end position="64"/>
    </location>
</feature>
<feature type="signal peptide" evidence="2">
    <location>
        <begin position="1"/>
        <end position="24"/>
    </location>
</feature>
<organism evidence="3">
    <name type="scientific">Graphocephala atropunctata</name>
    <dbReference type="NCBI Taxonomy" id="36148"/>
    <lineage>
        <taxon>Eukaryota</taxon>
        <taxon>Metazoa</taxon>
        <taxon>Ecdysozoa</taxon>
        <taxon>Arthropoda</taxon>
        <taxon>Hexapoda</taxon>
        <taxon>Insecta</taxon>
        <taxon>Pterygota</taxon>
        <taxon>Neoptera</taxon>
        <taxon>Paraneoptera</taxon>
        <taxon>Hemiptera</taxon>
        <taxon>Auchenorrhyncha</taxon>
        <taxon>Membracoidea</taxon>
        <taxon>Cicadellidae</taxon>
        <taxon>Cicadellinae</taxon>
        <taxon>Cicadellini</taxon>
        <taxon>Graphocephala</taxon>
    </lineage>
</organism>
<reference evidence="3" key="1">
    <citation type="submission" date="2015-11" db="EMBL/GenBank/DDBJ databases">
        <title>De novo transcriptome assembly of four potential Pierce s Disease insect vectors from Arizona vineyards.</title>
        <authorList>
            <person name="Tassone E.E."/>
        </authorList>
    </citation>
    <scope>NUCLEOTIDE SEQUENCE</scope>
</reference>
<feature type="non-terminal residue" evidence="3">
    <location>
        <position position="275"/>
    </location>
</feature>
<gene>
    <name evidence="3" type="ORF">g.3823</name>
</gene>
<feature type="compositionally biased region" description="Basic residues" evidence="1">
    <location>
        <begin position="100"/>
        <end position="113"/>
    </location>
</feature>
<dbReference type="EMBL" id="GEBQ01029019">
    <property type="protein sequence ID" value="JAT10958.1"/>
    <property type="molecule type" value="Transcribed_RNA"/>
</dbReference>
<feature type="region of interest" description="Disordered" evidence="1">
    <location>
        <begin position="83"/>
        <end position="122"/>
    </location>
</feature>
<sequence length="275" mass="31528">MTLRMYVGRFLCLTSLILFVKVDCIQPPSDLNGNPLNVTDSERMTSDLKQTQRESPPHKNGSKVITSDFDTKLFWENIKDVREEEDRKKNQTETTTVRADKKRKANKKRKSDKKKLENESHFKVTPTTFGELKTHTILLPKENYDKEEESERVYRPMGSEITTKSSKTVKEPDSKYAQPTGKPIHIEERIPIEGFQNDQQHIHYANLSPSGTETPKKYETQTDVNDSRSTAVVEVSHDGNSSCGKTECSTEVSSEQCYGKYCTHVVLLASSFYWY</sequence>
<proteinExistence type="predicted"/>
<feature type="compositionally biased region" description="Basic and acidic residues" evidence="1">
    <location>
        <begin position="40"/>
        <end position="57"/>
    </location>
</feature>
<protein>
    <submittedName>
        <fullName evidence="3">Uncharacterized protein</fullName>
    </submittedName>
</protein>
<evidence type="ECO:0000313" key="3">
    <source>
        <dbReference type="EMBL" id="JAT10958.1"/>
    </source>
</evidence>
<evidence type="ECO:0000256" key="1">
    <source>
        <dbReference type="SAM" id="MobiDB-lite"/>
    </source>
</evidence>
<keyword evidence="2" id="KW-0732">Signal</keyword>